<dbReference type="GO" id="GO:0046872">
    <property type="term" value="F:metal ion binding"/>
    <property type="evidence" value="ECO:0007669"/>
    <property type="project" value="UniProtKB-KW"/>
</dbReference>
<organism evidence="5 6">
    <name type="scientific">Chitinophaga caeni</name>
    <dbReference type="NCBI Taxonomy" id="2029983"/>
    <lineage>
        <taxon>Bacteria</taxon>
        <taxon>Pseudomonadati</taxon>
        <taxon>Bacteroidota</taxon>
        <taxon>Chitinophagia</taxon>
        <taxon>Chitinophagales</taxon>
        <taxon>Chitinophagaceae</taxon>
        <taxon>Chitinophaga</taxon>
    </lineage>
</organism>
<proteinExistence type="inferred from homology"/>
<dbReference type="InterPro" id="IPR034660">
    <property type="entry name" value="DinB/YfiT-like"/>
</dbReference>
<feature type="binding site" evidence="3">
    <location>
        <position position="155"/>
    </location>
    <ligand>
        <name>a divalent metal cation</name>
        <dbReference type="ChEBI" id="CHEBI:60240"/>
    </ligand>
</feature>
<feature type="chain" id="PRO_5012064312" evidence="4">
    <location>
        <begin position="24"/>
        <end position="176"/>
    </location>
</feature>
<dbReference type="Gene3D" id="1.20.120.450">
    <property type="entry name" value="dinb family like domain"/>
    <property type="match status" value="1"/>
</dbReference>
<dbReference type="OrthoDB" id="119432at2"/>
<feature type="binding site" evidence="3">
    <location>
        <position position="73"/>
    </location>
    <ligand>
        <name>a divalent metal cation</name>
        <dbReference type="ChEBI" id="CHEBI:60240"/>
    </ligand>
</feature>
<reference evidence="5 6" key="1">
    <citation type="submission" date="2017-10" db="EMBL/GenBank/DDBJ databases">
        <title>Paenichitinophaga pekingensis gen. nov., sp. nov., isolated from activated sludge.</title>
        <authorList>
            <person name="Jin D."/>
            <person name="Kong X."/>
            <person name="Deng Y."/>
            <person name="Bai Z."/>
        </authorList>
    </citation>
    <scope>NUCLEOTIDE SEQUENCE [LARGE SCALE GENOMIC DNA]</scope>
    <source>
        <strain evidence="5 6">13</strain>
    </source>
</reference>
<gene>
    <name evidence="5" type="ORF">COR50_14895</name>
</gene>
<protein>
    <submittedName>
        <fullName evidence="5">DinB family protein</fullName>
    </submittedName>
</protein>
<dbReference type="InterPro" id="IPR007837">
    <property type="entry name" value="DinB"/>
</dbReference>
<dbReference type="RefSeq" id="WP_098194721.1">
    <property type="nucleotide sequence ID" value="NZ_CP023777.1"/>
</dbReference>
<evidence type="ECO:0000256" key="4">
    <source>
        <dbReference type="SAM" id="SignalP"/>
    </source>
</evidence>
<sequence length="176" mass="19961">MKIIYTSLLLAFVTFLCSSKAQAQQKDSLLSQLSVKWQNATGYALKMAELMPEEYYDFKPVPEQMSFKEQMVHIAQNIQWLSNSYLMNGGTVPKLDAENLDKAGVIQVLKDAYASGLKAHQQLQASELDDIVKFFAGPKTKRQILILLHDHQSHHLGQVIVYLRLKGIKPPPYIGW</sequence>
<keyword evidence="2 3" id="KW-0479">Metal-binding</keyword>
<keyword evidence="4" id="KW-0732">Signal</keyword>
<dbReference type="AlphaFoldDB" id="A0A291QWN5"/>
<evidence type="ECO:0000256" key="2">
    <source>
        <dbReference type="ARBA" id="ARBA00022723"/>
    </source>
</evidence>
<name>A0A291QWN5_9BACT</name>
<feature type="binding site" evidence="3">
    <location>
        <position position="151"/>
    </location>
    <ligand>
        <name>a divalent metal cation</name>
        <dbReference type="ChEBI" id="CHEBI:60240"/>
    </ligand>
</feature>
<feature type="signal peptide" evidence="4">
    <location>
        <begin position="1"/>
        <end position="23"/>
    </location>
</feature>
<keyword evidence="6" id="KW-1185">Reference proteome</keyword>
<dbReference type="KEGG" id="cbae:COR50_14895"/>
<dbReference type="SUPFAM" id="SSF109854">
    <property type="entry name" value="DinB/YfiT-like putative metalloenzymes"/>
    <property type="match status" value="1"/>
</dbReference>
<evidence type="ECO:0000313" key="6">
    <source>
        <dbReference type="Proteomes" id="UP000220133"/>
    </source>
</evidence>
<comment type="similarity">
    <text evidence="1">Belongs to the DinB family.</text>
</comment>
<dbReference type="EMBL" id="CP023777">
    <property type="protein sequence ID" value="ATL48347.1"/>
    <property type="molecule type" value="Genomic_DNA"/>
</dbReference>
<evidence type="ECO:0000256" key="1">
    <source>
        <dbReference type="ARBA" id="ARBA00008635"/>
    </source>
</evidence>
<accession>A0A291QWN5</accession>
<dbReference type="Pfam" id="PF05163">
    <property type="entry name" value="DinB"/>
    <property type="match status" value="1"/>
</dbReference>
<dbReference type="Proteomes" id="UP000220133">
    <property type="component" value="Chromosome"/>
</dbReference>
<evidence type="ECO:0000313" key="5">
    <source>
        <dbReference type="EMBL" id="ATL48347.1"/>
    </source>
</evidence>
<evidence type="ECO:0000256" key="3">
    <source>
        <dbReference type="PIRSR" id="PIRSR607837-1"/>
    </source>
</evidence>